<sequence>MYKIKLSKTIFLALLINNCNNLQLSGTHHINSPKSQISINQCKNATLSGLTITAPGNSPNTDGIDIAQSSFINIHHSTISTGDDCIALNDGTSNINITYINCGPGHGISIGSLGKNGAYETVEQVYVSYCSFNGTTNGVRIKTWLESGVEIIGVIYKDVKGTSASEVAINLDCRSSKGCSDIIMEEINIAPSNTMAICNYASGKASFVSPKVPCLV</sequence>
<dbReference type="Gene3D" id="2.160.20.10">
    <property type="entry name" value="Single-stranded right-handed beta-helix, Pectin lyase-like"/>
    <property type="match status" value="2"/>
</dbReference>
<keyword evidence="5 8" id="KW-0378">Hydrolase</keyword>
<comment type="similarity">
    <text evidence="2 8">Belongs to the glycosyl hydrolase 28 family.</text>
</comment>
<evidence type="ECO:0000256" key="4">
    <source>
        <dbReference type="ARBA" id="ARBA00022525"/>
    </source>
</evidence>
<dbReference type="InterPro" id="IPR006626">
    <property type="entry name" value="PbH1"/>
</dbReference>
<evidence type="ECO:0000256" key="5">
    <source>
        <dbReference type="ARBA" id="ARBA00022801"/>
    </source>
</evidence>
<dbReference type="EMBL" id="WOCE01000008">
    <property type="protein sequence ID" value="KAE9608049.1"/>
    <property type="molecule type" value="Genomic_DNA"/>
</dbReference>
<evidence type="ECO:0000313" key="10">
    <source>
        <dbReference type="Proteomes" id="UP000447434"/>
    </source>
</evidence>
<dbReference type="OrthoDB" id="187139at2759"/>
<keyword evidence="7" id="KW-0961">Cell wall biogenesis/degradation</keyword>
<dbReference type="PANTHER" id="PTHR31375">
    <property type="match status" value="1"/>
</dbReference>
<evidence type="ECO:0000256" key="6">
    <source>
        <dbReference type="ARBA" id="ARBA00023295"/>
    </source>
</evidence>
<keyword evidence="10" id="KW-1185">Reference proteome</keyword>
<dbReference type="GO" id="GO:0071555">
    <property type="term" value="P:cell wall organization"/>
    <property type="evidence" value="ECO:0007669"/>
    <property type="project" value="UniProtKB-KW"/>
</dbReference>
<keyword evidence="6 8" id="KW-0326">Glycosidase</keyword>
<evidence type="ECO:0000256" key="7">
    <source>
        <dbReference type="ARBA" id="ARBA00023316"/>
    </source>
</evidence>
<evidence type="ECO:0000256" key="1">
    <source>
        <dbReference type="ARBA" id="ARBA00004191"/>
    </source>
</evidence>
<keyword evidence="4" id="KW-0964">Secreted</keyword>
<dbReference type="Proteomes" id="UP000447434">
    <property type="component" value="Chromosome 8"/>
</dbReference>
<evidence type="ECO:0000313" key="9">
    <source>
        <dbReference type="EMBL" id="KAE9608049.1"/>
    </source>
</evidence>
<dbReference type="InterPro" id="IPR012334">
    <property type="entry name" value="Pectin_lyas_fold"/>
</dbReference>
<dbReference type="GO" id="GO:0004650">
    <property type="term" value="F:polygalacturonase activity"/>
    <property type="evidence" value="ECO:0007669"/>
    <property type="project" value="InterPro"/>
</dbReference>
<evidence type="ECO:0000256" key="8">
    <source>
        <dbReference type="RuleBase" id="RU361169"/>
    </source>
</evidence>
<organism evidence="9 10">
    <name type="scientific">Lupinus albus</name>
    <name type="common">White lupine</name>
    <name type="synonym">Lupinus termis</name>
    <dbReference type="NCBI Taxonomy" id="3870"/>
    <lineage>
        <taxon>Eukaryota</taxon>
        <taxon>Viridiplantae</taxon>
        <taxon>Streptophyta</taxon>
        <taxon>Embryophyta</taxon>
        <taxon>Tracheophyta</taxon>
        <taxon>Spermatophyta</taxon>
        <taxon>Magnoliopsida</taxon>
        <taxon>eudicotyledons</taxon>
        <taxon>Gunneridae</taxon>
        <taxon>Pentapetalae</taxon>
        <taxon>rosids</taxon>
        <taxon>fabids</taxon>
        <taxon>Fabales</taxon>
        <taxon>Fabaceae</taxon>
        <taxon>Papilionoideae</taxon>
        <taxon>50 kb inversion clade</taxon>
        <taxon>genistoids sensu lato</taxon>
        <taxon>core genistoids</taxon>
        <taxon>Genisteae</taxon>
        <taxon>Lupinus</taxon>
    </lineage>
</organism>
<dbReference type="SUPFAM" id="SSF51126">
    <property type="entry name" value="Pectin lyase-like"/>
    <property type="match status" value="1"/>
</dbReference>
<dbReference type="GO" id="GO:0005975">
    <property type="term" value="P:carbohydrate metabolic process"/>
    <property type="evidence" value="ECO:0007669"/>
    <property type="project" value="InterPro"/>
</dbReference>
<dbReference type="SMART" id="SM00710">
    <property type="entry name" value="PbH1"/>
    <property type="match status" value="3"/>
</dbReference>
<reference evidence="10" key="1">
    <citation type="journal article" date="2020" name="Nat. Commun.">
        <title>Genome sequence of the cluster root forming white lupin.</title>
        <authorList>
            <person name="Hufnagel B."/>
            <person name="Marques A."/>
            <person name="Soriano A."/>
            <person name="Marques L."/>
            <person name="Divol F."/>
            <person name="Doumas P."/>
            <person name="Sallet E."/>
            <person name="Mancinotti D."/>
            <person name="Carrere S."/>
            <person name="Marande W."/>
            <person name="Arribat S."/>
            <person name="Keller J."/>
            <person name="Huneau C."/>
            <person name="Blein T."/>
            <person name="Aime D."/>
            <person name="Laguerre M."/>
            <person name="Taylor J."/>
            <person name="Schubert V."/>
            <person name="Nelson M."/>
            <person name="Geu-Flores F."/>
            <person name="Crespi M."/>
            <person name="Gallardo-Guerrero K."/>
            <person name="Delaux P.-M."/>
            <person name="Salse J."/>
            <person name="Berges H."/>
            <person name="Guyot R."/>
            <person name="Gouzy J."/>
            <person name="Peret B."/>
        </authorList>
    </citation>
    <scope>NUCLEOTIDE SEQUENCE [LARGE SCALE GENOMIC DNA]</scope>
    <source>
        <strain evidence="10">cv. Amiga</strain>
    </source>
</reference>
<dbReference type="Pfam" id="PF00295">
    <property type="entry name" value="Glyco_hydro_28"/>
    <property type="match status" value="2"/>
</dbReference>
<comment type="subcellular location">
    <subcellularLocation>
        <location evidence="1">Secreted</location>
        <location evidence="1">Cell wall</location>
    </subcellularLocation>
</comment>
<accession>A0A6A4Q368</accession>
<comment type="caution">
    <text evidence="9">The sequence shown here is derived from an EMBL/GenBank/DDBJ whole genome shotgun (WGS) entry which is preliminary data.</text>
</comment>
<dbReference type="AlphaFoldDB" id="A0A6A4Q368"/>
<protein>
    <submittedName>
        <fullName evidence="9">Putative polygalacturonase</fullName>
    </submittedName>
</protein>
<dbReference type="InterPro" id="IPR000743">
    <property type="entry name" value="Glyco_hydro_28"/>
</dbReference>
<proteinExistence type="inferred from homology"/>
<evidence type="ECO:0000256" key="2">
    <source>
        <dbReference type="ARBA" id="ARBA00008834"/>
    </source>
</evidence>
<keyword evidence="3" id="KW-0134">Cell wall</keyword>
<gene>
    <name evidence="9" type="ORF">Lalb_Chr08g0231401</name>
</gene>
<name>A0A6A4Q368_LUPAL</name>
<evidence type="ECO:0000256" key="3">
    <source>
        <dbReference type="ARBA" id="ARBA00022512"/>
    </source>
</evidence>
<dbReference type="InterPro" id="IPR011050">
    <property type="entry name" value="Pectin_lyase_fold/virulence"/>
</dbReference>